<protein>
    <submittedName>
        <fullName evidence="1">Uncharacterized protein</fullName>
    </submittedName>
</protein>
<name>A0A9D4B8V0_DREPO</name>
<reference evidence="1" key="1">
    <citation type="journal article" date="2019" name="bioRxiv">
        <title>The Genome of the Zebra Mussel, Dreissena polymorpha: A Resource for Invasive Species Research.</title>
        <authorList>
            <person name="McCartney M.A."/>
            <person name="Auch B."/>
            <person name="Kono T."/>
            <person name="Mallez S."/>
            <person name="Zhang Y."/>
            <person name="Obille A."/>
            <person name="Becker A."/>
            <person name="Abrahante J.E."/>
            <person name="Garbe J."/>
            <person name="Badalamenti J.P."/>
            <person name="Herman A."/>
            <person name="Mangelson H."/>
            <person name="Liachko I."/>
            <person name="Sullivan S."/>
            <person name="Sone E.D."/>
            <person name="Koren S."/>
            <person name="Silverstein K.A.T."/>
            <person name="Beckman K.B."/>
            <person name="Gohl D.M."/>
        </authorList>
    </citation>
    <scope>NUCLEOTIDE SEQUENCE</scope>
    <source>
        <strain evidence="1">Duluth1</strain>
        <tissue evidence="1">Whole animal</tissue>
    </source>
</reference>
<dbReference type="Proteomes" id="UP000828390">
    <property type="component" value="Unassembled WGS sequence"/>
</dbReference>
<gene>
    <name evidence="1" type="ORF">DPMN_081026</name>
    <name evidence="2" type="ORF">DPMN_081055</name>
</gene>
<comment type="caution">
    <text evidence="1">The sequence shown here is derived from an EMBL/GenBank/DDBJ whole genome shotgun (WGS) entry which is preliminary data.</text>
</comment>
<accession>A0A9D4B8V0</accession>
<dbReference type="AlphaFoldDB" id="A0A9D4B8V0"/>
<sequence length="74" mass="8807">MLFNGLVDTCVYVLWYRECRLELLKMAAKVFPYLQAHTERMRLEVFEISFRTTHDNDMNGCSRNEQLPPDSIHI</sequence>
<keyword evidence="3" id="KW-1185">Reference proteome</keyword>
<reference evidence="1" key="2">
    <citation type="submission" date="2020-11" db="EMBL/GenBank/DDBJ databases">
        <authorList>
            <person name="McCartney M.A."/>
            <person name="Auch B."/>
            <person name="Kono T."/>
            <person name="Mallez S."/>
            <person name="Becker A."/>
            <person name="Gohl D.M."/>
            <person name="Silverstein K.A.T."/>
            <person name="Koren S."/>
            <person name="Bechman K.B."/>
            <person name="Herman A."/>
            <person name="Abrahante J.E."/>
            <person name="Garbe J."/>
        </authorList>
    </citation>
    <scope>NUCLEOTIDE SEQUENCE</scope>
    <source>
        <strain evidence="1">Duluth1</strain>
        <tissue evidence="1">Whole animal</tissue>
    </source>
</reference>
<dbReference type="EMBL" id="JAIWYP010000016">
    <property type="protein sequence ID" value="KAH3693616.1"/>
    <property type="molecule type" value="Genomic_DNA"/>
</dbReference>
<evidence type="ECO:0000313" key="3">
    <source>
        <dbReference type="Proteomes" id="UP000828390"/>
    </source>
</evidence>
<evidence type="ECO:0000313" key="2">
    <source>
        <dbReference type="EMBL" id="KAH3693616.1"/>
    </source>
</evidence>
<evidence type="ECO:0000313" key="1">
    <source>
        <dbReference type="EMBL" id="KAH3693591.1"/>
    </source>
</evidence>
<proteinExistence type="predicted"/>
<dbReference type="EMBL" id="JAIWYP010000016">
    <property type="protein sequence ID" value="KAH3693591.1"/>
    <property type="molecule type" value="Genomic_DNA"/>
</dbReference>
<organism evidence="1 3">
    <name type="scientific">Dreissena polymorpha</name>
    <name type="common">Zebra mussel</name>
    <name type="synonym">Mytilus polymorpha</name>
    <dbReference type="NCBI Taxonomy" id="45954"/>
    <lineage>
        <taxon>Eukaryota</taxon>
        <taxon>Metazoa</taxon>
        <taxon>Spiralia</taxon>
        <taxon>Lophotrochozoa</taxon>
        <taxon>Mollusca</taxon>
        <taxon>Bivalvia</taxon>
        <taxon>Autobranchia</taxon>
        <taxon>Heteroconchia</taxon>
        <taxon>Euheterodonta</taxon>
        <taxon>Imparidentia</taxon>
        <taxon>Neoheterodontei</taxon>
        <taxon>Myida</taxon>
        <taxon>Dreissenoidea</taxon>
        <taxon>Dreissenidae</taxon>
        <taxon>Dreissena</taxon>
    </lineage>
</organism>